<dbReference type="OrthoDB" id="2324158at2"/>
<evidence type="ECO:0000313" key="1">
    <source>
        <dbReference type="EMBL" id="KRO05465.1"/>
    </source>
</evidence>
<dbReference type="PATRIC" id="fig|616990.3.peg.1833"/>
<name>A0A0R2LVF1_9LACO</name>
<comment type="caution">
    <text evidence="1">The sequence shown here is derived from an EMBL/GenBank/DDBJ whole genome shotgun (WGS) entry which is preliminary data.</text>
</comment>
<dbReference type="EMBL" id="JQCA01000004">
    <property type="protein sequence ID" value="KRO05465.1"/>
    <property type="molecule type" value="Genomic_DNA"/>
</dbReference>
<gene>
    <name evidence="1" type="ORF">IV54_GL001729</name>
</gene>
<sequence>MLLKSSTLSHIKGLRPEMKQQVQETGVLDFTKLRLEDVIDEYPGTSSDFDWPNIIFVKNMSTTRQQRQAIVWVNDHIFRTDMSPTKVINKGRAAAGHMKLDMAIAAKKYHLTQPYPVVVGRFLMVPTDKPQKGGHHSWINGHFVDEINSFGVKGKVRIQLENGMEMIVCDTKDRLWTHINEARDLFKAQSRRQDFADNQHHNDKQFDYVMTSEEVIADRLEEHVGLAKGLLSKVGLVFPDEEVEELVRQVLDGDTRKYRYGDERDVAE</sequence>
<protein>
    <submittedName>
        <fullName evidence="1">Uncharacterized protein</fullName>
    </submittedName>
</protein>
<keyword evidence="2" id="KW-1185">Reference proteome</keyword>
<dbReference type="Proteomes" id="UP000051906">
    <property type="component" value="Unassembled WGS sequence"/>
</dbReference>
<organism evidence="1 2">
    <name type="scientific">Levilactobacillus paucivorans</name>
    <dbReference type="NCBI Taxonomy" id="616990"/>
    <lineage>
        <taxon>Bacteria</taxon>
        <taxon>Bacillati</taxon>
        <taxon>Bacillota</taxon>
        <taxon>Bacilli</taxon>
        <taxon>Lactobacillales</taxon>
        <taxon>Lactobacillaceae</taxon>
        <taxon>Levilactobacillus</taxon>
    </lineage>
</organism>
<dbReference type="STRING" id="616990.IV54_GL001729"/>
<proteinExistence type="predicted"/>
<reference evidence="1 2" key="1">
    <citation type="journal article" date="2015" name="Genome Announc.">
        <title>Expanding the biotechnology potential of lactobacilli through comparative genomics of 213 strains and associated genera.</title>
        <authorList>
            <person name="Sun Z."/>
            <person name="Harris H.M."/>
            <person name="McCann A."/>
            <person name="Guo C."/>
            <person name="Argimon S."/>
            <person name="Zhang W."/>
            <person name="Yang X."/>
            <person name="Jeffery I.B."/>
            <person name="Cooney J.C."/>
            <person name="Kagawa T.F."/>
            <person name="Liu W."/>
            <person name="Song Y."/>
            <person name="Salvetti E."/>
            <person name="Wrobel A."/>
            <person name="Rasinkangas P."/>
            <person name="Parkhill J."/>
            <person name="Rea M.C."/>
            <person name="O'Sullivan O."/>
            <person name="Ritari J."/>
            <person name="Douillard F.P."/>
            <person name="Paul Ross R."/>
            <person name="Yang R."/>
            <person name="Briner A.E."/>
            <person name="Felis G.E."/>
            <person name="de Vos W.M."/>
            <person name="Barrangou R."/>
            <person name="Klaenhammer T.R."/>
            <person name="Caufield P.W."/>
            <person name="Cui Y."/>
            <person name="Zhang H."/>
            <person name="O'Toole P.W."/>
        </authorList>
    </citation>
    <scope>NUCLEOTIDE SEQUENCE [LARGE SCALE GENOMIC DNA]</scope>
    <source>
        <strain evidence="1 2">DSM 22467</strain>
    </source>
</reference>
<accession>A0A0R2LVF1</accession>
<evidence type="ECO:0000313" key="2">
    <source>
        <dbReference type="Proteomes" id="UP000051906"/>
    </source>
</evidence>
<dbReference type="AlphaFoldDB" id="A0A0R2LVF1"/>